<gene>
    <name evidence="2" type="ORF">LCGC14_1222490</name>
</gene>
<proteinExistence type="predicted"/>
<feature type="transmembrane region" description="Helical" evidence="1">
    <location>
        <begin position="53"/>
        <end position="72"/>
    </location>
</feature>
<organism evidence="2">
    <name type="scientific">marine sediment metagenome</name>
    <dbReference type="NCBI Taxonomy" id="412755"/>
    <lineage>
        <taxon>unclassified sequences</taxon>
        <taxon>metagenomes</taxon>
        <taxon>ecological metagenomes</taxon>
    </lineage>
</organism>
<accession>A0A0F9LY19</accession>
<comment type="caution">
    <text evidence="2">The sequence shown here is derived from an EMBL/GenBank/DDBJ whole genome shotgun (WGS) entry which is preliminary data.</text>
</comment>
<evidence type="ECO:0000256" key="1">
    <source>
        <dbReference type="SAM" id="Phobius"/>
    </source>
</evidence>
<sequence>MSVSLPKWLKVFGRSGLRMRASQGERIGMKGVIAIAGLLLLTVGCGLERPTLALIVPGVILLLVGVAGYLIGMWSPRRGRK</sequence>
<keyword evidence="1" id="KW-1133">Transmembrane helix</keyword>
<protein>
    <submittedName>
        <fullName evidence="2">Uncharacterized protein</fullName>
    </submittedName>
</protein>
<feature type="transmembrane region" description="Helical" evidence="1">
    <location>
        <begin position="27"/>
        <end position="47"/>
    </location>
</feature>
<reference evidence="2" key="1">
    <citation type="journal article" date="2015" name="Nature">
        <title>Complex archaea that bridge the gap between prokaryotes and eukaryotes.</title>
        <authorList>
            <person name="Spang A."/>
            <person name="Saw J.H."/>
            <person name="Jorgensen S.L."/>
            <person name="Zaremba-Niedzwiedzka K."/>
            <person name="Martijn J."/>
            <person name="Lind A.E."/>
            <person name="van Eijk R."/>
            <person name="Schleper C."/>
            <person name="Guy L."/>
            <person name="Ettema T.J."/>
        </authorList>
    </citation>
    <scope>NUCLEOTIDE SEQUENCE</scope>
</reference>
<dbReference type="EMBL" id="LAZR01006449">
    <property type="protein sequence ID" value="KKM92041.1"/>
    <property type="molecule type" value="Genomic_DNA"/>
</dbReference>
<keyword evidence="1" id="KW-0472">Membrane</keyword>
<evidence type="ECO:0000313" key="2">
    <source>
        <dbReference type="EMBL" id="KKM92041.1"/>
    </source>
</evidence>
<keyword evidence="1" id="KW-0812">Transmembrane</keyword>
<dbReference type="AlphaFoldDB" id="A0A0F9LY19"/>
<name>A0A0F9LY19_9ZZZZ</name>